<gene>
    <name evidence="4" type="ORF">HMPREF9233_00029</name>
</gene>
<organism evidence="4 5">
    <name type="scientific">Actinobaculum massiliense ACS-171-V-Col2</name>
    <dbReference type="NCBI Taxonomy" id="883066"/>
    <lineage>
        <taxon>Bacteria</taxon>
        <taxon>Bacillati</taxon>
        <taxon>Actinomycetota</taxon>
        <taxon>Actinomycetes</taxon>
        <taxon>Actinomycetales</taxon>
        <taxon>Actinomycetaceae</taxon>
        <taxon>Actinobaculum</taxon>
    </lineage>
</organism>
<dbReference type="InterPro" id="IPR002177">
    <property type="entry name" value="DPS_DNA-bd"/>
</dbReference>
<dbReference type="InterPro" id="IPR012347">
    <property type="entry name" value="Ferritin-like"/>
</dbReference>
<dbReference type="InterPro" id="IPR023188">
    <property type="entry name" value="DPS_DNA-bd_CS"/>
</dbReference>
<dbReference type="PRINTS" id="PR01346">
    <property type="entry name" value="HELNAPAPROT"/>
</dbReference>
<dbReference type="AlphaFoldDB" id="K9EJD8"/>
<evidence type="ECO:0000313" key="5">
    <source>
        <dbReference type="Proteomes" id="UP000009888"/>
    </source>
</evidence>
<dbReference type="PATRIC" id="fig|883066.3.peg.30"/>
<accession>K9EJD8</accession>
<evidence type="ECO:0000256" key="1">
    <source>
        <dbReference type="ARBA" id="ARBA00009497"/>
    </source>
</evidence>
<evidence type="ECO:0000259" key="3">
    <source>
        <dbReference type="Pfam" id="PF00210"/>
    </source>
</evidence>
<comment type="similarity">
    <text evidence="1 2">Belongs to the Dps family.</text>
</comment>
<dbReference type="InterPro" id="IPR009078">
    <property type="entry name" value="Ferritin-like_SF"/>
</dbReference>
<name>K9EJD8_9ACTO</name>
<dbReference type="Pfam" id="PF00210">
    <property type="entry name" value="Ferritin"/>
    <property type="match status" value="1"/>
</dbReference>
<dbReference type="InterPro" id="IPR008331">
    <property type="entry name" value="Ferritin_DPS_dom"/>
</dbReference>
<dbReference type="PROSITE" id="PS00818">
    <property type="entry name" value="DPS_1"/>
    <property type="match status" value="1"/>
</dbReference>
<dbReference type="eggNOG" id="COG0783">
    <property type="taxonomic scope" value="Bacteria"/>
</dbReference>
<comment type="caution">
    <text evidence="4">The sequence shown here is derived from an EMBL/GenBank/DDBJ whole genome shotgun (WGS) entry which is preliminary data.</text>
</comment>
<proteinExistence type="inferred from homology"/>
<dbReference type="PANTHER" id="PTHR42932:SF2">
    <property type="entry name" value="DNA PROTECTION DURING STARVATION PROTEIN 1"/>
    <property type="match status" value="1"/>
</dbReference>
<keyword evidence="5" id="KW-1185">Reference proteome</keyword>
<feature type="domain" description="Ferritin/DPS" evidence="3">
    <location>
        <begin position="7"/>
        <end position="144"/>
    </location>
</feature>
<dbReference type="PROSITE" id="PS00819">
    <property type="entry name" value="DPS_2"/>
    <property type="match status" value="1"/>
</dbReference>
<dbReference type="PANTHER" id="PTHR42932">
    <property type="entry name" value="GENERAL STRESS PROTEIN 20U"/>
    <property type="match status" value="1"/>
</dbReference>
<dbReference type="RefSeq" id="WP_007000247.1">
    <property type="nucleotide sequence ID" value="NZ_JH992955.1"/>
</dbReference>
<dbReference type="GO" id="GO:0016722">
    <property type="term" value="F:oxidoreductase activity, acting on metal ions"/>
    <property type="evidence" value="ECO:0007669"/>
    <property type="project" value="InterPro"/>
</dbReference>
<dbReference type="Gene3D" id="1.20.1260.10">
    <property type="match status" value="1"/>
</dbReference>
<evidence type="ECO:0000256" key="2">
    <source>
        <dbReference type="RuleBase" id="RU003875"/>
    </source>
</evidence>
<dbReference type="EMBL" id="AGWL01000001">
    <property type="protein sequence ID" value="EKU95941.1"/>
    <property type="molecule type" value="Genomic_DNA"/>
</dbReference>
<protein>
    <recommendedName>
        <fullName evidence="3">Ferritin/DPS domain-containing protein</fullName>
    </recommendedName>
</protein>
<dbReference type="SUPFAM" id="SSF47240">
    <property type="entry name" value="Ferritin-like"/>
    <property type="match status" value="1"/>
</dbReference>
<reference evidence="4 5" key="1">
    <citation type="submission" date="2012-09" db="EMBL/GenBank/DDBJ databases">
        <title>The Genome Sequence of Actinobaculum massiliae ACS-171-V-COL2.</title>
        <authorList>
            <consortium name="The Broad Institute Genome Sequencing Platform"/>
            <person name="Earl A."/>
            <person name="Ward D."/>
            <person name="Feldgarden M."/>
            <person name="Gevers D."/>
            <person name="Saerens B."/>
            <person name="Vaneechoutte M."/>
            <person name="Walker B."/>
            <person name="Young S.K."/>
            <person name="Zeng Q."/>
            <person name="Gargeya S."/>
            <person name="Fitzgerald M."/>
            <person name="Haas B."/>
            <person name="Abouelleil A."/>
            <person name="Alvarado L."/>
            <person name="Arachchi H.M."/>
            <person name="Berlin A."/>
            <person name="Chapman S.B."/>
            <person name="Goldberg J."/>
            <person name="Griggs A."/>
            <person name="Gujja S."/>
            <person name="Hansen M."/>
            <person name="Howarth C."/>
            <person name="Imamovic A."/>
            <person name="Larimer J."/>
            <person name="McCowen C."/>
            <person name="Montmayeur A."/>
            <person name="Murphy C."/>
            <person name="Neiman D."/>
            <person name="Pearson M."/>
            <person name="Priest M."/>
            <person name="Roberts A."/>
            <person name="Saif S."/>
            <person name="Shea T."/>
            <person name="Sisk P."/>
            <person name="Sykes S."/>
            <person name="Wortman J."/>
            <person name="Nusbaum C."/>
            <person name="Birren B."/>
        </authorList>
    </citation>
    <scope>NUCLEOTIDE SEQUENCE [LARGE SCALE GENOMIC DNA]</scope>
    <source>
        <strain evidence="5">ACS-171-V-Col2</strain>
    </source>
</reference>
<dbReference type="HOGENOM" id="CLU_098183_1_3_11"/>
<dbReference type="STRING" id="202789.GCA_001457435_00094"/>
<dbReference type="Proteomes" id="UP000009888">
    <property type="component" value="Unassembled WGS sequence"/>
</dbReference>
<dbReference type="GO" id="GO:0008199">
    <property type="term" value="F:ferric iron binding"/>
    <property type="evidence" value="ECO:0007669"/>
    <property type="project" value="InterPro"/>
</dbReference>
<dbReference type="PIRSF" id="PIRSF005900">
    <property type="entry name" value="Dps"/>
    <property type="match status" value="1"/>
</dbReference>
<evidence type="ECO:0000313" key="4">
    <source>
        <dbReference type="EMBL" id="EKU95941.1"/>
    </source>
</evidence>
<dbReference type="CDD" id="cd01043">
    <property type="entry name" value="DPS"/>
    <property type="match status" value="1"/>
</dbReference>
<sequence length="150" mass="16547">MAEKIVIDALQRTLVDLTDLSLQAKQYHWNIVGERFRALHLALDEVVHVTREDLDTVAERIAQIGGYPDGRAATVAKDSGIEDPGEGPFDTADTYAIMAKKLQKASDRIKADLDKVDDADAYTGDILIAVGQNLEEQAWFFRAASTTVEK</sequence>